<evidence type="ECO:0000256" key="10">
    <source>
        <dbReference type="ARBA" id="ARBA00022840"/>
    </source>
</evidence>
<dbReference type="UniPathway" id="UPA00028">
    <property type="reaction ID" value="UER00005"/>
</dbReference>
<feature type="binding site" evidence="13">
    <location>
        <begin position="30"/>
        <end position="37"/>
    </location>
    <ligand>
        <name>ATP</name>
        <dbReference type="ChEBI" id="CHEBI:30616"/>
    </ligand>
</feature>
<dbReference type="CDD" id="cd00560">
    <property type="entry name" value="PanC"/>
    <property type="match status" value="1"/>
</dbReference>
<evidence type="ECO:0000256" key="4">
    <source>
        <dbReference type="ARBA" id="ARBA00012219"/>
    </source>
</evidence>
<dbReference type="STRING" id="39029.BSR42_06725"/>
<dbReference type="EC" id="6.3.2.1" evidence="4 13"/>
<dbReference type="HAMAP" id="MF_00158">
    <property type="entry name" value="PanC"/>
    <property type="match status" value="1"/>
</dbReference>
<feature type="binding site" evidence="13">
    <location>
        <begin position="185"/>
        <end position="188"/>
    </location>
    <ligand>
        <name>ATP</name>
        <dbReference type="ChEBI" id="CHEBI:30616"/>
    </ligand>
</feature>
<proteinExistence type="inferred from homology"/>
<keyword evidence="10 13" id="KW-0067">ATP-binding</keyword>
<feature type="binding site" evidence="13">
    <location>
        <position position="177"/>
    </location>
    <ligand>
        <name>ATP</name>
        <dbReference type="ChEBI" id="CHEBI:30616"/>
    </ligand>
</feature>
<evidence type="ECO:0000256" key="13">
    <source>
        <dbReference type="HAMAP-Rule" id="MF_00158"/>
    </source>
</evidence>
<keyword evidence="9 13" id="KW-0547">Nucleotide-binding</keyword>
<comment type="catalytic activity">
    <reaction evidence="11 13">
        <text>(R)-pantoate + beta-alanine + ATP = (R)-pantothenate + AMP + diphosphate + H(+)</text>
        <dbReference type="Rhea" id="RHEA:10912"/>
        <dbReference type="ChEBI" id="CHEBI:15378"/>
        <dbReference type="ChEBI" id="CHEBI:15980"/>
        <dbReference type="ChEBI" id="CHEBI:29032"/>
        <dbReference type="ChEBI" id="CHEBI:30616"/>
        <dbReference type="ChEBI" id="CHEBI:33019"/>
        <dbReference type="ChEBI" id="CHEBI:57966"/>
        <dbReference type="ChEBI" id="CHEBI:456215"/>
        <dbReference type="EC" id="6.3.2.1"/>
    </reaction>
</comment>
<reference evidence="14 15" key="1">
    <citation type="submission" date="2015-06" db="EMBL/GenBank/DDBJ databases">
        <title>Draft genome sequence of beer spoilage bacterium Megasphaera cerevisiae type strain 20462.</title>
        <authorList>
            <person name="Kutumbaka K."/>
            <person name="Pasmowitz J."/>
            <person name="Mategko J."/>
            <person name="Reyes D."/>
            <person name="Friedrich A."/>
            <person name="Han S."/>
            <person name="Martens-Habbena W."/>
            <person name="Neal-McKinney J."/>
            <person name="Janagama H.K."/>
            <person name="Nadala C."/>
            <person name="Samadpour M."/>
        </authorList>
    </citation>
    <scope>NUCLEOTIDE SEQUENCE [LARGE SCALE GENOMIC DNA]</scope>
    <source>
        <strain evidence="14 15">DSM 20462</strain>
    </source>
</reference>
<dbReference type="PATRIC" id="fig|1122219.3.peg.275"/>
<evidence type="ECO:0000256" key="8">
    <source>
        <dbReference type="ARBA" id="ARBA00022655"/>
    </source>
</evidence>
<dbReference type="AlphaFoldDB" id="A0A0J6WZS8"/>
<dbReference type="InterPro" id="IPR004821">
    <property type="entry name" value="Cyt_trans-like"/>
</dbReference>
<comment type="caution">
    <text evidence="14">The sequence shown here is derived from an EMBL/GenBank/DDBJ whole genome shotgun (WGS) entry which is preliminary data.</text>
</comment>
<comment type="miscellaneous">
    <text evidence="13">The reaction proceeds by a bi uni uni bi ping pong mechanism.</text>
</comment>
<dbReference type="GO" id="GO:0004592">
    <property type="term" value="F:pantoate-beta-alanine ligase activity"/>
    <property type="evidence" value="ECO:0007669"/>
    <property type="project" value="UniProtKB-UniRule"/>
</dbReference>
<evidence type="ECO:0000256" key="2">
    <source>
        <dbReference type="ARBA" id="ARBA00004990"/>
    </source>
</evidence>
<evidence type="ECO:0000256" key="6">
    <source>
        <dbReference type="ARBA" id="ARBA00022490"/>
    </source>
</evidence>
<sequence length="285" mass="31690">MKCFSVVKDMQNFAEFMKKKNCVIGLVPTMGALHEGHLALMRTAKAACDIVIASVFVNPTQFGPNEDYDAYPRRFEEDCKKLESVGVDAVFHPEPAEMYPNGYCTYVQVEGDITHCLCGAQRPVHFRGVATVVTKLIHITLADEAFFGQKDAQQVVIIRRFVQDLNIPVHINMVPIVREKSGLARSSRNAYLSPSEKKTALILSQSLKKAQLAYALGERDVEILKKTVIDSLHTEKMAVIDYVELFSFPALAPIHTVRETSLLAIAVKIGETRLIDNVILGEGIK</sequence>
<evidence type="ECO:0000256" key="12">
    <source>
        <dbReference type="ARBA" id="ARBA00055042"/>
    </source>
</evidence>
<dbReference type="Proteomes" id="UP000036503">
    <property type="component" value="Unassembled WGS sequence"/>
</dbReference>
<dbReference type="InterPro" id="IPR042176">
    <property type="entry name" value="Pantoate_ligase_C"/>
</dbReference>
<evidence type="ECO:0000256" key="9">
    <source>
        <dbReference type="ARBA" id="ARBA00022741"/>
    </source>
</evidence>
<dbReference type="GO" id="GO:0005829">
    <property type="term" value="C:cytosol"/>
    <property type="evidence" value="ECO:0007669"/>
    <property type="project" value="TreeGrafter"/>
</dbReference>
<comment type="subunit">
    <text evidence="13">Homodimer.</text>
</comment>
<dbReference type="EMBL" id="LEKT01000002">
    <property type="protein sequence ID" value="KMO87773.1"/>
    <property type="molecule type" value="Genomic_DNA"/>
</dbReference>
<comment type="similarity">
    <text evidence="3 13">Belongs to the pantothenate synthetase family.</text>
</comment>
<accession>A0A0J6WZS8</accession>
<dbReference type="FunCoup" id="A0A0J6WZS8">
    <property type="interactions" value="473"/>
</dbReference>
<organism evidence="14 15">
    <name type="scientific">Megasphaera cerevisiae DSM 20462</name>
    <dbReference type="NCBI Taxonomy" id="1122219"/>
    <lineage>
        <taxon>Bacteria</taxon>
        <taxon>Bacillati</taxon>
        <taxon>Bacillota</taxon>
        <taxon>Negativicutes</taxon>
        <taxon>Veillonellales</taxon>
        <taxon>Veillonellaceae</taxon>
        <taxon>Megasphaera</taxon>
    </lineage>
</organism>
<feature type="binding site" evidence="13">
    <location>
        <position position="154"/>
    </location>
    <ligand>
        <name>(R)-pantoate</name>
        <dbReference type="ChEBI" id="CHEBI:15980"/>
    </ligand>
</feature>
<feature type="binding site" evidence="13">
    <location>
        <position position="61"/>
    </location>
    <ligand>
        <name>(R)-pantoate</name>
        <dbReference type="ChEBI" id="CHEBI:15980"/>
    </ligand>
</feature>
<evidence type="ECO:0000256" key="5">
    <source>
        <dbReference type="ARBA" id="ARBA00014155"/>
    </source>
</evidence>
<evidence type="ECO:0000256" key="11">
    <source>
        <dbReference type="ARBA" id="ARBA00048258"/>
    </source>
</evidence>
<dbReference type="FunFam" id="3.40.50.620:FF:000114">
    <property type="entry name" value="Pantothenate synthetase"/>
    <property type="match status" value="1"/>
</dbReference>
<dbReference type="GO" id="GO:0015940">
    <property type="term" value="P:pantothenate biosynthetic process"/>
    <property type="evidence" value="ECO:0007669"/>
    <property type="project" value="UniProtKB-UniRule"/>
</dbReference>
<comment type="pathway">
    <text evidence="2 13">Cofactor biosynthesis; (R)-pantothenate biosynthesis; (R)-pantothenate from (R)-pantoate and beta-alanine: step 1/1.</text>
</comment>
<evidence type="ECO:0000313" key="15">
    <source>
        <dbReference type="Proteomes" id="UP000036503"/>
    </source>
</evidence>
<dbReference type="PANTHER" id="PTHR21299">
    <property type="entry name" value="CYTIDYLATE KINASE/PANTOATE-BETA-ALANINE LIGASE"/>
    <property type="match status" value="1"/>
</dbReference>
<protein>
    <recommendedName>
        <fullName evidence="5 13">Pantothenate synthetase</fullName>
        <shortName evidence="13">PS</shortName>
        <ecNumber evidence="4 13">6.3.2.1</ecNumber>
    </recommendedName>
    <alternativeName>
        <fullName evidence="13">Pantoate--beta-alanine ligase</fullName>
    </alternativeName>
    <alternativeName>
        <fullName evidence="13">Pantoate-activating enzyme</fullName>
    </alternativeName>
</protein>
<evidence type="ECO:0000256" key="1">
    <source>
        <dbReference type="ARBA" id="ARBA00004496"/>
    </source>
</evidence>
<dbReference type="PANTHER" id="PTHR21299:SF1">
    <property type="entry name" value="PANTOATE--BETA-ALANINE LIGASE"/>
    <property type="match status" value="1"/>
</dbReference>
<evidence type="ECO:0000256" key="3">
    <source>
        <dbReference type="ARBA" id="ARBA00009256"/>
    </source>
</evidence>
<dbReference type="InterPro" id="IPR003721">
    <property type="entry name" value="Pantoate_ligase"/>
</dbReference>
<dbReference type="RefSeq" id="WP_048512994.1">
    <property type="nucleotide sequence ID" value="NZ_FUXD01000009.1"/>
</dbReference>
<dbReference type="InterPro" id="IPR014729">
    <property type="entry name" value="Rossmann-like_a/b/a_fold"/>
</dbReference>
<keyword evidence="7 13" id="KW-0436">Ligase</keyword>
<keyword evidence="15" id="KW-1185">Reference proteome</keyword>
<dbReference type="GO" id="GO:0005524">
    <property type="term" value="F:ATP binding"/>
    <property type="evidence" value="ECO:0007669"/>
    <property type="project" value="UniProtKB-KW"/>
</dbReference>
<comment type="function">
    <text evidence="12 13">Catalyzes the condensation of pantoate with beta-alanine in an ATP-dependent reaction via a pantoyl-adenylate intermediate.</text>
</comment>
<dbReference type="NCBIfam" id="TIGR00018">
    <property type="entry name" value="panC"/>
    <property type="match status" value="1"/>
</dbReference>
<gene>
    <name evidence="13" type="primary">panC</name>
    <name evidence="14" type="ORF">AB840_01215</name>
</gene>
<evidence type="ECO:0000313" key="14">
    <source>
        <dbReference type="EMBL" id="KMO87773.1"/>
    </source>
</evidence>
<comment type="subcellular location">
    <subcellularLocation>
        <location evidence="1 13">Cytoplasm</location>
    </subcellularLocation>
</comment>
<feature type="binding site" evidence="13">
    <location>
        <position position="61"/>
    </location>
    <ligand>
        <name>beta-alanine</name>
        <dbReference type="ChEBI" id="CHEBI:57966"/>
    </ligand>
</feature>
<keyword evidence="8 13" id="KW-0566">Pantothenate biosynthesis</keyword>
<dbReference type="Gene3D" id="3.40.50.620">
    <property type="entry name" value="HUPs"/>
    <property type="match status" value="1"/>
</dbReference>
<name>A0A0J6WZS8_9FIRM</name>
<dbReference type="OrthoDB" id="9773087at2"/>
<dbReference type="Gene3D" id="3.30.1300.10">
    <property type="entry name" value="Pantoate-beta-alanine ligase, C-terminal domain"/>
    <property type="match status" value="1"/>
</dbReference>
<keyword evidence="6 13" id="KW-0963">Cytoplasm</keyword>
<dbReference type="NCBIfam" id="TIGR00125">
    <property type="entry name" value="cyt_tran_rel"/>
    <property type="match status" value="1"/>
</dbReference>
<feature type="binding site" evidence="13">
    <location>
        <begin position="148"/>
        <end position="151"/>
    </location>
    <ligand>
        <name>ATP</name>
        <dbReference type="ChEBI" id="CHEBI:30616"/>
    </ligand>
</feature>
<dbReference type="Pfam" id="PF02569">
    <property type="entry name" value="Pantoate_ligase"/>
    <property type="match status" value="1"/>
</dbReference>
<dbReference type="InParanoid" id="A0A0J6WZS8"/>
<dbReference type="SUPFAM" id="SSF52374">
    <property type="entry name" value="Nucleotidylyl transferase"/>
    <property type="match status" value="1"/>
</dbReference>
<feature type="active site" description="Proton donor" evidence="13">
    <location>
        <position position="37"/>
    </location>
</feature>
<evidence type="ECO:0000256" key="7">
    <source>
        <dbReference type="ARBA" id="ARBA00022598"/>
    </source>
</evidence>